<reference evidence="2" key="1">
    <citation type="journal article" date="2019" name="Int. J. Syst. Evol. Microbiol.">
        <title>The Global Catalogue of Microorganisms (GCM) 10K type strain sequencing project: providing services to taxonomists for standard genome sequencing and annotation.</title>
        <authorList>
            <consortium name="The Broad Institute Genomics Platform"/>
            <consortium name="The Broad Institute Genome Sequencing Center for Infectious Disease"/>
            <person name="Wu L."/>
            <person name="Ma J."/>
        </authorList>
    </citation>
    <scope>NUCLEOTIDE SEQUENCE [LARGE SCALE GENOMIC DNA]</scope>
    <source>
        <strain evidence="2">JCM 31920</strain>
    </source>
</reference>
<evidence type="ECO:0008006" key="3">
    <source>
        <dbReference type="Google" id="ProtNLM"/>
    </source>
</evidence>
<evidence type="ECO:0000313" key="1">
    <source>
        <dbReference type="EMBL" id="GAA4437589.1"/>
    </source>
</evidence>
<sequence length="180" mass="20412">MRHIWVNELSELLLRGHSRVQRDIIVGWIGREDEKLAAAVHLLRHGDYREVQRISWVLSAIADHTPEALHPYLPQLVDRLKQRPVPDAVKRNGLRILALVPLPSDLHSDLVNLCFGYLVSGNEPIAIKSFSMSVLARLTGFYPDLKGELLAILELELEKDPSPGIKSKAKKIRARLQKQQ</sequence>
<name>A0ABP8LWU0_9BACT</name>
<accession>A0ABP8LWU0</accession>
<dbReference type="SUPFAM" id="SSF48371">
    <property type="entry name" value="ARM repeat"/>
    <property type="match status" value="1"/>
</dbReference>
<proteinExistence type="predicted"/>
<organism evidence="1 2">
    <name type="scientific">Ravibacter arvi</name>
    <dbReference type="NCBI Taxonomy" id="2051041"/>
    <lineage>
        <taxon>Bacteria</taxon>
        <taxon>Pseudomonadati</taxon>
        <taxon>Bacteroidota</taxon>
        <taxon>Cytophagia</taxon>
        <taxon>Cytophagales</taxon>
        <taxon>Spirosomataceae</taxon>
        <taxon>Ravibacter</taxon>
    </lineage>
</organism>
<gene>
    <name evidence="1" type="ORF">GCM10023091_17030</name>
</gene>
<dbReference type="RefSeq" id="WP_345028003.1">
    <property type="nucleotide sequence ID" value="NZ_BAABEY010000018.1"/>
</dbReference>
<dbReference type="InterPro" id="IPR016024">
    <property type="entry name" value="ARM-type_fold"/>
</dbReference>
<keyword evidence="2" id="KW-1185">Reference proteome</keyword>
<dbReference type="Proteomes" id="UP001501508">
    <property type="component" value="Unassembled WGS sequence"/>
</dbReference>
<protein>
    <recommendedName>
        <fullName evidence="3">HEAT repeat domain-containing protein</fullName>
    </recommendedName>
</protein>
<evidence type="ECO:0000313" key="2">
    <source>
        <dbReference type="Proteomes" id="UP001501508"/>
    </source>
</evidence>
<dbReference type="EMBL" id="BAABEY010000018">
    <property type="protein sequence ID" value="GAA4437589.1"/>
    <property type="molecule type" value="Genomic_DNA"/>
</dbReference>
<comment type="caution">
    <text evidence="1">The sequence shown here is derived from an EMBL/GenBank/DDBJ whole genome shotgun (WGS) entry which is preliminary data.</text>
</comment>